<sequence>MHTAGVAPLSTISSSSFCTHFDNSTPAPLDRAQCTNALFFRSGFSVPHFLFPSKCFRSSFGLAMVQTLTPPRSPSLNSAISASTQKCVARDSSIGTTSRP</sequence>
<gene>
    <name evidence="1" type="ORF">HETIRDRAFT_441507</name>
</gene>
<dbReference type="InParanoid" id="W4JX99"/>
<reference evidence="1 2" key="1">
    <citation type="journal article" date="2012" name="New Phytol.">
        <title>Insight into trade-off between wood decay and parasitism from the genome of a fungal forest pathogen.</title>
        <authorList>
            <person name="Olson A."/>
            <person name="Aerts A."/>
            <person name="Asiegbu F."/>
            <person name="Belbahri L."/>
            <person name="Bouzid O."/>
            <person name="Broberg A."/>
            <person name="Canback B."/>
            <person name="Coutinho P.M."/>
            <person name="Cullen D."/>
            <person name="Dalman K."/>
            <person name="Deflorio G."/>
            <person name="van Diepen L.T."/>
            <person name="Dunand C."/>
            <person name="Duplessis S."/>
            <person name="Durling M."/>
            <person name="Gonthier P."/>
            <person name="Grimwood J."/>
            <person name="Fossdal C.G."/>
            <person name="Hansson D."/>
            <person name="Henrissat B."/>
            <person name="Hietala A."/>
            <person name="Himmelstrand K."/>
            <person name="Hoffmeister D."/>
            <person name="Hogberg N."/>
            <person name="James T.Y."/>
            <person name="Karlsson M."/>
            <person name="Kohler A."/>
            <person name="Kues U."/>
            <person name="Lee Y.H."/>
            <person name="Lin Y.C."/>
            <person name="Lind M."/>
            <person name="Lindquist E."/>
            <person name="Lombard V."/>
            <person name="Lucas S."/>
            <person name="Lunden K."/>
            <person name="Morin E."/>
            <person name="Murat C."/>
            <person name="Park J."/>
            <person name="Raffaello T."/>
            <person name="Rouze P."/>
            <person name="Salamov A."/>
            <person name="Schmutz J."/>
            <person name="Solheim H."/>
            <person name="Stahlberg J."/>
            <person name="Velez H."/>
            <person name="de Vries R.P."/>
            <person name="Wiebenga A."/>
            <person name="Woodward S."/>
            <person name="Yakovlev I."/>
            <person name="Garbelotto M."/>
            <person name="Martin F."/>
            <person name="Grigoriev I.V."/>
            <person name="Stenlid J."/>
        </authorList>
    </citation>
    <scope>NUCLEOTIDE SEQUENCE [LARGE SCALE GENOMIC DNA]</scope>
    <source>
        <strain evidence="1 2">TC 32-1</strain>
    </source>
</reference>
<protein>
    <submittedName>
        <fullName evidence="1">Uncharacterized protein</fullName>
    </submittedName>
</protein>
<dbReference type="AlphaFoldDB" id="W4JX99"/>
<dbReference type="Proteomes" id="UP000030671">
    <property type="component" value="Unassembled WGS sequence"/>
</dbReference>
<accession>W4JX99</accession>
<dbReference type="RefSeq" id="XP_009550086.1">
    <property type="nucleotide sequence ID" value="XM_009551791.1"/>
</dbReference>
<dbReference type="HOGENOM" id="CLU_2306510_0_0_1"/>
<dbReference type="KEGG" id="hir:HETIRDRAFT_441507"/>
<dbReference type="EMBL" id="KI925462">
    <property type="protein sequence ID" value="ETW78084.1"/>
    <property type="molecule type" value="Genomic_DNA"/>
</dbReference>
<evidence type="ECO:0000313" key="1">
    <source>
        <dbReference type="EMBL" id="ETW78084.1"/>
    </source>
</evidence>
<keyword evidence="2" id="KW-1185">Reference proteome</keyword>
<proteinExistence type="predicted"/>
<evidence type="ECO:0000313" key="2">
    <source>
        <dbReference type="Proteomes" id="UP000030671"/>
    </source>
</evidence>
<name>W4JX99_HETIT</name>
<organism evidence="1 2">
    <name type="scientific">Heterobasidion irregulare (strain TC 32-1)</name>
    <dbReference type="NCBI Taxonomy" id="747525"/>
    <lineage>
        <taxon>Eukaryota</taxon>
        <taxon>Fungi</taxon>
        <taxon>Dikarya</taxon>
        <taxon>Basidiomycota</taxon>
        <taxon>Agaricomycotina</taxon>
        <taxon>Agaricomycetes</taxon>
        <taxon>Russulales</taxon>
        <taxon>Bondarzewiaceae</taxon>
        <taxon>Heterobasidion</taxon>
        <taxon>Heterobasidion annosum species complex</taxon>
    </lineage>
</organism>
<dbReference type="GeneID" id="20675372"/>